<proteinExistence type="predicted"/>
<evidence type="ECO:0000313" key="2">
    <source>
        <dbReference type="Proteomes" id="UP000194236"/>
    </source>
</evidence>
<dbReference type="AlphaFoldDB" id="A0A1Y3BLK9"/>
<dbReference type="Proteomes" id="UP000194236">
    <property type="component" value="Unassembled WGS sequence"/>
</dbReference>
<organism evidence="1 2">
    <name type="scientific">Euroglyphus maynei</name>
    <name type="common">Mayne's house dust mite</name>
    <dbReference type="NCBI Taxonomy" id="6958"/>
    <lineage>
        <taxon>Eukaryota</taxon>
        <taxon>Metazoa</taxon>
        <taxon>Ecdysozoa</taxon>
        <taxon>Arthropoda</taxon>
        <taxon>Chelicerata</taxon>
        <taxon>Arachnida</taxon>
        <taxon>Acari</taxon>
        <taxon>Acariformes</taxon>
        <taxon>Sarcoptiformes</taxon>
        <taxon>Astigmata</taxon>
        <taxon>Psoroptidia</taxon>
        <taxon>Analgoidea</taxon>
        <taxon>Pyroglyphidae</taxon>
        <taxon>Pyroglyphinae</taxon>
        <taxon>Euroglyphus</taxon>
    </lineage>
</organism>
<name>A0A1Y3BLK9_EURMA</name>
<accession>A0A1Y3BLK9</accession>
<evidence type="ECO:0000313" key="1">
    <source>
        <dbReference type="EMBL" id="OTF81850.1"/>
    </source>
</evidence>
<comment type="caution">
    <text evidence="1">The sequence shown here is derived from an EMBL/GenBank/DDBJ whole genome shotgun (WGS) entry which is preliminary data.</text>
</comment>
<protein>
    <submittedName>
        <fullName evidence="1">Uncharacterized protein</fullName>
    </submittedName>
</protein>
<reference evidence="1 2" key="1">
    <citation type="submission" date="2017-03" db="EMBL/GenBank/DDBJ databases">
        <title>Genome Survey of Euroglyphus maynei.</title>
        <authorList>
            <person name="Arlian L.G."/>
            <person name="Morgan M.S."/>
            <person name="Rider S.D."/>
        </authorList>
    </citation>
    <scope>NUCLEOTIDE SEQUENCE [LARGE SCALE GENOMIC DNA]</scope>
    <source>
        <strain evidence="1">Arlian Lab</strain>
        <tissue evidence="1">Whole body</tissue>
    </source>
</reference>
<gene>
    <name evidence="1" type="ORF">BLA29_003591</name>
</gene>
<dbReference type="EMBL" id="MUJZ01011492">
    <property type="protein sequence ID" value="OTF81850.1"/>
    <property type="molecule type" value="Genomic_DNA"/>
</dbReference>
<sequence>MCDNMGNNIGNIGHLCTKHWCCHQLSRFVGQSIRIHITGTMSVHDTV</sequence>
<keyword evidence="2" id="KW-1185">Reference proteome</keyword>